<accession>A0A8S5PDX7</accession>
<evidence type="ECO:0000313" key="1">
    <source>
        <dbReference type="EMBL" id="DAE04805.1"/>
    </source>
</evidence>
<organism evidence="1">
    <name type="scientific">Siphoviridae sp. ctorp6</name>
    <dbReference type="NCBI Taxonomy" id="2825673"/>
    <lineage>
        <taxon>Viruses</taxon>
        <taxon>Duplodnaviria</taxon>
        <taxon>Heunggongvirae</taxon>
        <taxon>Uroviricota</taxon>
        <taxon>Caudoviricetes</taxon>
    </lineage>
</organism>
<dbReference type="EMBL" id="BK015394">
    <property type="protein sequence ID" value="DAE04805.1"/>
    <property type="molecule type" value="Genomic_DNA"/>
</dbReference>
<sequence length="164" mass="19004">MSEEKQLIEHRSEVIREVMNEYIGSIEAVGETHTDGRRFSNLKVLEDVLYHIVVDIGEEALNIKRCEWSMKHSGEYAVSVLKEIRATIDDMLEVLRRQKIKADYQKAENVAWRNIKDWLDAQLAILETEMVTIDQIMLPYFVNKNGDTAYELYQNKQLLLGTGG</sequence>
<name>A0A8S5PDX7_9CAUD</name>
<proteinExistence type="predicted"/>
<reference evidence="1" key="1">
    <citation type="journal article" date="2021" name="Proc. Natl. Acad. Sci. U.S.A.">
        <title>A Catalog of Tens of Thousands of Viruses from Human Metagenomes Reveals Hidden Associations with Chronic Diseases.</title>
        <authorList>
            <person name="Tisza M.J."/>
            <person name="Buck C.B."/>
        </authorList>
    </citation>
    <scope>NUCLEOTIDE SEQUENCE</scope>
    <source>
        <strain evidence="1">Ctorp6</strain>
    </source>
</reference>
<protein>
    <submittedName>
        <fullName evidence="1">Uncharacterized protein</fullName>
    </submittedName>
</protein>